<evidence type="ECO:0000256" key="1">
    <source>
        <dbReference type="SAM" id="Coils"/>
    </source>
</evidence>
<proteinExistence type="predicted"/>
<evidence type="ECO:0000313" key="4">
    <source>
        <dbReference type="Proteomes" id="UP000018201"/>
    </source>
</evidence>
<feature type="compositionally biased region" description="Low complexity" evidence="2">
    <location>
        <begin position="332"/>
        <end position="341"/>
    </location>
</feature>
<dbReference type="VEuPathDB" id="ToxoDB:EPH_0048280"/>
<feature type="region of interest" description="Disordered" evidence="2">
    <location>
        <begin position="291"/>
        <end position="341"/>
    </location>
</feature>
<dbReference type="AlphaFoldDB" id="U6GHG9"/>
<dbReference type="Proteomes" id="UP000018201">
    <property type="component" value="Unassembled WGS sequence"/>
</dbReference>
<gene>
    <name evidence="3" type="ORF">EPH_0048280</name>
</gene>
<dbReference type="EMBL" id="HG691572">
    <property type="protein sequence ID" value="CDI78009.1"/>
    <property type="molecule type" value="Genomic_DNA"/>
</dbReference>
<keyword evidence="1" id="KW-0175">Coiled coil</keyword>
<evidence type="ECO:0000313" key="3">
    <source>
        <dbReference type="EMBL" id="CDI78009.1"/>
    </source>
</evidence>
<name>U6GHG9_9EIME</name>
<dbReference type="OrthoDB" id="340983at2759"/>
<evidence type="ECO:0000256" key="2">
    <source>
        <dbReference type="SAM" id="MobiDB-lite"/>
    </source>
</evidence>
<organism evidence="3 4">
    <name type="scientific">Eimeria praecox</name>
    <dbReference type="NCBI Taxonomy" id="51316"/>
    <lineage>
        <taxon>Eukaryota</taxon>
        <taxon>Sar</taxon>
        <taxon>Alveolata</taxon>
        <taxon>Apicomplexa</taxon>
        <taxon>Conoidasida</taxon>
        <taxon>Coccidia</taxon>
        <taxon>Eucoccidiorida</taxon>
        <taxon>Eimeriorina</taxon>
        <taxon>Eimeriidae</taxon>
        <taxon>Eimeria</taxon>
    </lineage>
</organism>
<sequence length="567" mass="60669">MQMLVEGGHLLQLLAACRKGMKQQHEQLQQQQLLEACAIPEVQVCESLALAICDLLHSQYDQQQQQQQQERTLKITLDKLVLANLELGFKKEAGLLLQQEAFRCLAMGPQVLELYSESGIDRLSLGLQLLLQASRLFMEADCTSLHLTCCRQAALVALQLRAVELQLSRECLQQQQQQQQQNGRHLVSLLLQHCSKSLEQSLHPFKDAEMFLKDGTDLPVLLSSLGSPDAATAAAASAGVSPLQLRPGEADTAAAAADAELQQRSAWFRSLLFSLEGSALQWFCRGDREGGPGGLVEGPAATPTTTSGAAAPAPTPAEAAAEAVRESEERAGAAAPAPTPAEAAAEAVRESEERAAASVGLSGPFLQFLHLSIAQVLLFVELHPDAFVSGLTAEAYQHIYGGVVQLAWPRAVYRQVILGGRLSYLSQLLGRPVEQQQPTAAAAVQSFESTQAAETGAAAAARSKSLQAWEALKAATEKNLLRLLQEAVPNIRIRLELFLSLGPSFNAAAAECCRMLDDKCLYLPQGALAGAARERLTHAAVPEVTLSPSTATAAYGPVTATAEQRLS</sequence>
<feature type="coiled-coil region" evidence="1">
    <location>
        <begin position="155"/>
        <end position="182"/>
    </location>
</feature>
<reference evidence="3" key="1">
    <citation type="submission" date="2013-10" db="EMBL/GenBank/DDBJ databases">
        <title>Genomic analysis of the causative agents of coccidiosis in chickens.</title>
        <authorList>
            <person name="Reid A.J."/>
            <person name="Blake D."/>
            <person name="Billington K."/>
            <person name="Browne H."/>
            <person name="Dunn M."/>
            <person name="Hung S."/>
            <person name="Kawahara F."/>
            <person name="Miranda-Saavedra D."/>
            <person name="Mourier T."/>
            <person name="Nagra H."/>
            <person name="Otto T.D."/>
            <person name="Rawlings N."/>
            <person name="Sanchez A."/>
            <person name="Sanders M."/>
            <person name="Subramaniam C."/>
            <person name="Tay Y."/>
            <person name="Dear P."/>
            <person name="Doerig C."/>
            <person name="Gruber A."/>
            <person name="Parkinson J."/>
            <person name="Shirley M."/>
            <person name="Wan K.L."/>
            <person name="Berriman M."/>
            <person name="Tomley F."/>
            <person name="Pain A."/>
        </authorList>
    </citation>
    <scope>NUCLEOTIDE SEQUENCE [LARGE SCALE GENOMIC DNA]</scope>
    <source>
        <strain evidence="3">Houghton</strain>
    </source>
</reference>
<reference evidence="3" key="2">
    <citation type="submission" date="2013-10" db="EMBL/GenBank/DDBJ databases">
        <authorList>
            <person name="Aslett M."/>
        </authorList>
    </citation>
    <scope>NUCLEOTIDE SEQUENCE [LARGE SCALE GENOMIC DNA]</scope>
    <source>
        <strain evidence="3">Houghton</strain>
    </source>
</reference>
<feature type="compositionally biased region" description="Low complexity" evidence="2">
    <location>
        <begin position="297"/>
        <end position="322"/>
    </location>
</feature>
<protein>
    <submittedName>
        <fullName evidence="3">Uncharacterized protein</fullName>
    </submittedName>
</protein>
<keyword evidence="4" id="KW-1185">Reference proteome</keyword>
<accession>U6GHG9</accession>